<dbReference type="InterPro" id="IPR036869">
    <property type="entry name" value="J_dom_sf"/>
</dbReference>
<dbReference type="SUPFAM" id="SSF46565">
    <property type="entry name" value="Chaperone J-domain"/>
    <property type="match status" value="1"/>
</dbReference>
<keyword evidence="3 7" id="KW-0812">Transmembrane</keyword>
<keyword evidence="10" id="KW-1185">Reference proteome</keyword>
<dbReference type="EMBL" id="PIQG01000005">
    <property type="protein sequence ID" value="RUO75599.1"/>
    <property type="molecule type" value="Genomic_DNA"/>
</dbReference>
<comment type="domain">
    <text evidence="7">The transmembrane domain is a dimerization domain.</text>
</comment>
<dbReference type="Pfam" id="PF00226">
    <property type="entry name" value="DnaJ"/>
    <property type="match status" value="1"/>
</dbReference>
<evidence type="ECO:0000256" key="4">
    <source>
        <dbReference type="ARBA" id="ARBA00022989"/>
    </source>
</evidence>
<dbReference type="CDD" id="cd07316">
    <property type="entry name" value="terB_like_DjlA"/>
    <property type="match status" value="1"/>
</dbReference>
<dbReference type="HAMAP" id="MF_01153">
    <property type="entry name" value="DjlA"/>
    <property type="match status" value="1"/>
</dbReference>
<dbReference type="SMART" id="SM00271">
    <property type="entry name" value="DnaJ"/>
    <property type="match status" value="1"/>
</dbReference>
<keyword evidence="4 7" id="KW-1133">Transmembrane helix</keyword>
<keyword evidence="1 7" id="KW-1003">Cell membrane</keyword>
<dbReference type="NCBIfam" id="NF006948">
    <property type="entry name" value="PRK09430.1"/>
    <property type="match status" value="1"/>
</dbReference>
<evidence type="ECO:0000256" key="3">
    <source>
        <dbReference type="ARBA" id="ARBA00022692"/>
    </source>
</evidence>
<evidence type="ECO:0000313" key="10">
    <source>
        <dbReference type="Proteomes" id="UP000288279"/>
    </source>
</evidence>
<evidence type="ECO:0000256" key="7">
    <source>
        <dbReference type="HAMAP-Rule" id="MF_01153"/>
    </source>
</evidence>
<keyword evidence="5 7" id="KW-0472">Membrane</keyword>
<dbReference type="OrthoDB" id="9782583at2"/>
<dbReference type="Pfam" id="PF05099">
    <property type="entry name" value="TerB"/>
    <property type="match status" value="1"/>
</dbReference>
<dbReference type="GO" id="GO:0051087">
    <property type="term" value="F:protein-folding chaperone binding"/>
    <property type="evidence" value="ECO:0007669"/>
    <property type="project" value="InterPro"/>
</dbReference>
<dbReference type="PANTHER" id="PTHR24074">
    <property type="entry name" value="CO-CHAPERONE PROTEIN DJLA"/>
    <property type="match status" value="1"/>
</dbReference>
<evidence type="ECO:0000313" key="9">
    <source>
        <dbReference type="EMBL" id="RUO75599.1"/>
    </source>
</evidence>
<keyword evidence="6 7" id="KW-0143">Chaperone</keyword>
<dbReference type="InterPro" id="IPR023749">
    <property type="entry name" value="DjlA"/>
</dbReference>
<evidence type="ECO:0000256" key="2">
    <source>
        <dbReference type="ARBA" id="ARBA00022519"/>
    </source>
</evidence>
<dbReference type="InterPro" id="IPR029024">
    <property type="entry name" value="TerB-like"/>
</dbReference>
<dbReference type="InterPro" id="IPR050817">
    <property type="entry name" value="DjlA_DnaK_co-chaperone"/>
</dbReference>
<comment type="function">
    <text evidence="7">Regulatory DnaK co-chaperone. Direct interaction between DnaK and DjlA is needed for the induction of the wcaABCDE operon, involved in the synthesis of a colanic acid polysaccharide capsule, possibly through activation of the RcsB/RcsC phosphotransfer signaling pathway. The colanic acid capsule may help the bacterium survive conditions outside the host.</text>
</comment>
<comment type="subcellular location">
    <subcellularLocation>
        <location evidence="7">Cell inner membrane</location>
        <topology evidence="7">Single-pass type III membrane protein</topology>
    </subcellularLocation>
</comment>
<dbReference type="InterPro" id="IPR001623">
    <property type="entry name" value="DnaJ_domain"/>
</dbReference>
<dbReference type="Gene3D" id="1.10.287.110">
    <property type="entry name" value="DnaJ domain"/>
    <property type="match status" value="1"/>
</dbReference>
<dbReference type="Gene3D" id="1.10.3680.10">
    <property type="entry name" value="TerB-like"/>
    <property type="match status" value="1"/>
</dbReference>
<dbReference type="CDD" id="cd06257">
    <property type="entry name" value="DnaJ"/>
    <property type="match status" value="1"/>
</dbReference>
<comment type="caution">
    <text evidence="9">The sequence shown here is derived from an EMBL/GenBank/DDBJ whole genome shotgun (WGS) entry which is preliminary data.</text>
</comment>
<protein>
    <recommendedName>
        <fullName evidence="7">Co-chaperone protein DjlA</fullName>
    </recommendedName>
</protein>
<dbReference type="InterPro" id="IPR007791">
    <property type="entry name" value="DjlA_N"/>
</dbReference>
<evidence type="ECO:0000256" key="1">
    <source>
        <dbReference type="ARBA" id="ARBA00022475"/>
    </source>
</evidence>
<dbReference type="PROSITE" id="PS50076">
    <property type="entry name" value="DNAJ_2"/>
    <property type="match status" value="1"/>
</dbReference>
<accession>A0A432ZCH1</accession>
<gene>
    <name evidence="7" type="primary">djlA</name>
    <name evidence="9" type="ORF">CWI83_09440</name>
</gene>
<comment type="subunit">
    <text evidence="7">Homodimer.</text>
</comment>
<organism evidence="9 10">
    <name type="scientific">Pseudidiomarina taiwanensis</name>
    <dbReference type="NCBI Taxonomy" id="337250"/>
    <lineage>
        <taxon>Bacteria</taxon>
        <taxon>Pseudomonadati</taxon>
        <taxon>Pseudomonadota</taxon>
        <taxon>Gammaproteobacteria</taxon>
        <taxon>Alteromonadales</taxon>
        <taxon>Idiomarinaceae</taxon>
        <taxon>Pseudidiomarina</taxon>
    </lineage>
</organism>
<dbReference type="Proteomes" id="UP000288279">
    <property type="component" value="Unassembled WGS sequence"/>
</dbReference>
<feature type="topological domain" description="Cytoplasmic" evidence="7">
    <location>
        <begin position="30"/>
        <end position="262"/>
    </location>
</feature>
<evidence type="ECO:0000256" key="6">
    <source>
        <dbReference type="ARBA" id="ARBA00023186"/>
    </source>
</evidence>
<feature type="topological domain" description="Periplasmic" evidence="7">
    <location>
        <begin position="1"/>
        <end position="5"/>
    </location>
</feature>
<feature type="domain" description="J" evidence="8">
    <location>
        <begin position="197"/>
        <end position="261"/>
    </location>
</feature>
<dbReference type="PRINTS" id="PR00625">
    <property type="entry name" value="JDOMAIN"/>
</dbReference>
<keyword evidence="2 7" id="KW-0997">Cell inner membrane</keyword>
<reference evidence="9 10" key="1">
    <citation type="journal article" date="2011" name="Front. Microbiol.">
        <title>Genomic signatures of strain selection and enhancement in Bacillus atrophaeus var. globigii, a historical biowarfare simulant.</title>
        <authorList>
            <person name="Gibbons H.S."/>
            <person name="Broomall S.M."/>
            <person name="McNew L.A."/>
            <person name="Daligault H."/>
            <person name="Chapman C."/>
            <person name="Bruce D."/>
            <person name="Karavis M."/>
            <person name="Krepps M."/>
            <person name="McGregor P.A."/>
            <person name="Hong C."/>
            <person name="Park K.H."/>
            <person name="Akmal A."/>
            <person name="Feldman A."/>
            <person name="Lin J.S."/>
            <person name="Chang W.E."/>
            <person name="Higgs B.W."/>
            <person name="Demirev P."/>
            <person name="Lindquist J."/>
            <person name="Liem A."/>
            <person name="Fochler E."/>
            <person name="Read T.D."/>
            <person name="Tapia R."/>
            <person name="Johnson S."/>
            <person name="Bishop-Lilly K.A."/>
            <person name="Detter C."/>
            <person name="Han C."/>
            <person name="Sozhamannan S."/>
            <person name="Rosenzweig C.N."/>
            <person name="Skowronski E.W."/>
        </authorList>
    </citation>
    <scope>NUCLEOTIDE SEQUENCE [LARGE SCALE GENOMIC DNA]</scope>
    <source>
        <strain evidence="9 10">PIT1</strain>
    </source>
</reference>
<dbReference type="GO" id="GO:0005886">
    <property type="term" value="C:plasma membrane"/>
    <property type="evidence" value="ECO:0007669"/>
    <property type="project" value="UniProtKB-SubCell"/>
</dbReference>
<name>A0A432ZCH1_9GAMM</name>
<evidence type="ECO:0000256" key="5">
    <source>
        <dbReference type="ARBA" id="ARBA00023136"/>
    </source>
</evidence>
<proteinExistence type="inferred from homology"/>
<dbReference type="AlphaFoldDB" id="A0A432ZCH1"/>
<evidence type="ECO:0000259" key="8">
    <source>
        <dbReference type="PROSITE" id="PS50076"/>
    </source>
</evidence>
<sequence length="262" mass="29282">MMWGKILGALFGFMLGRFVGMIVGLAIGHWFDQSFRRAFESQTETRSSHALFSETLFAVLGHMAKSKGRVTEQDIQYAQQLMQQLRLDQAAMTAAKAAFAAGKAADFPLEQRVKVFRRQFFWRRDILQFFMQQVLILALHDGVLEAGEKQVILRVGQALGFNAAQINAWLNMAQAGQRFTNDQHGSRRASAAEHLADAYAVLGVDASASSAEVKKAYRKLMAKHHPDKLAAQGLPPEMRESAQQKAQQIQAAYELIKKQRGD</sequence>